<dbReference type="KEGG" id="lfa:LFA_0825"/>
<feature type="signal peptide" evidence="1">
    <location>
        <begin position="1"/>
        <end position="19"/>
    </location>
</feature>
<proteinExistence type="predicted"/>
<dbReference type="OrthoDB" id="5648079at2"/>
<evidence type="ECO:0000313" key="2">
    <source>
        <dbReference type="EMBL" id="CEG56272.1"/>
    </source>
</evidence>
<evidence type="ECO:0000313" key="3">
    <source>
        <dbReference type="Proteomes" id="UP000032430"/>
    </source>
</evidence>
<sequence length="169" mass="19233">MKRILICLTLVLCSNLLIASQGTQSGSNAIPCFNMHEVERIGKEIYAFLQHEFCEEKVEPKKLVSISQNILPKIMTESFLGVTPPENWQQLADDIIKNCLGNNDLCKKEVRKEFEACVKPRIPLILMQFGPWLAEHCSQLNKSLIQQWPNKQAILKNAIDESKAQNNLN</sequence>
<accession>A0A098G1C8</accession>
<dbReference type="HOGENOM" id="CLU_1592530_0_0_6"/>
<keyword evidence="1" id="KW-0732">Signal</keyword>
<dbReference type="RefSeq" id="WP_045094972.1">
    <property type="nucleotide sequence ID" value="NZ_LN614827.1"/>
</dbReference>
<protein>
    <recommendedName>
        <fullName evidence="4">Secreted protein</fullName>
    </recommendedName>
</protein>
<organism evidence="2 3">
    <name type="scientific">Legionella fallonii LLAP-10</name>
    <dbReference type="NCBI Taxonomy" id="1212491"/>
    <lineage>
        <taxon>Bacteria</taxon>
        <taxon>Pseudomonadati</taxon>
        <taxon>Pseudomonadota</taxon>
        <taxon>Gammaproteobacteria</taxon>
        <taxon>Legionellales</taxon>
        <taxon>Legionellaceae</taxon>
        <taxon>Legionella</taxon>
    </lineage>
</organism>
<dbReference type="AlphaFoldDB" id="A0A098G1C8"/>
<reference evidence="3" key="1">
    <citation type="submission" date="2014-09" db="EMBL/GenBank/DDBJ databases">
        <authorList>
            <person name="Gomez-Valero L."/>
        </authorList>
    </citation>
    <scope>NUCLEOTIDE SEQUENCE [LARGE SCALE GENOMIC DNA]</scope>
    <source>
        <strain evidence="3">ATCC700992</strain>
    </source>
</reference>
<dbReference type="EMBL" id="LN614827">
    <property type="protein sequence ID" value="CEG56272.1"/>
    <property type="molecule type" value="Genomic_DNA"/>
</dbReference>
<keyword evidence="3" id="KW-1185">Reference proteome</keyword>
<evidence type="ECO:0008006" key="4">
    <source>
        <dbReference type="Google" id="ProtNLM"/>
    </source>
</evidence>
<dbReference type="Proteomes" id="UP000032430">
    <property type="component" value="Chromosome I"/>
</dbReference>
<evidence type="ECO:0000256" key="1">
    <source>
        <dbReference type="SAM" id="SignalP"/>
    </source>
</evidence>
<name>A0A098G1C8_9GAMM</name>
<gene>
    <name evidence="2" type="ORF">LFA_0825</name>
</gene>
<feature type="chain" id="PRO_5001935386" description="Secreted protein" evidence="1">
    <location>
        <begin position="20"/>
        <end position="169"/>
    </location>
</feature>